<dbReference type="eggNOG" id="COG1653">
    <property type="taxonomic scope" value="Bacteria"/>
</dbReference>
<dbReference type="InterPro" id="IPR050490">
    <property type="entry name" value="Bact_solute-bd_prot1"/>
</dbReference>
<comment type="caution">
    <text evidence="1">The sequence shown here is derived from an EMBL/GenBank/DDBJ whole genome shotgun (WGS) entry which is preliminary data.</text>
</comment>
<keyword evidence="2" id="KW-1185">Reference proteome</keyword>
<dbReference type="CDD" id="cd14748">
    <property type="entry name" value="PBP2_UgpB"/>
    <property type="match status" value="1"/>
</dbReference>
<evidence type="ECO:0000313" key="2">
    <source>
        <dbReference type="Proteomes" id="UP000051236"/>
    </source>
</evidence>
<organism evidence="1 2">
    <name type="scientific">Agrilactobacillus composti DSM 18527 = JCM 14202</name>
    <dbReference type="NCBI Taxonomy" id="1423734"/>
    <lineage>
        <taxon>Bacteria</taxon>
        <taxon>Bacillati</taxon>
        <taxon>Bacillota</taxon>
        <taxon>Bacilli</taxon>
        <taxon>Lactobacillales</taxon>
        <taxon>Lactobacillaceae</taxon>
        <taxon>Agrilactobacillus</taxon>
    </lineage>
</organism>
<gene>
    <name evidence="1" type="ORF">FC83_GL003233</name>
</gene>
<dbReference type="PATRIC" id="fig|1423734.3.peg.3283"/>
<reference evidence="1 2" key="1">
    <citation type="journal article" date="2015" name="Genome Announc.">
        <title>Expanding the biotechnology potential of lactobacilli through comparative genomics of 213 strains and associated genera.</title>
        <authorList>
            <person name="Sun Z."/>
            <person name="Harris H.M."/>
            <person name="McCann A."/>
            <person name="Guo C."/>
            <person name="Argimon S."/>
            <person name="Zhang W."/>
            <person name="Yang X."/>
            <person name="Jeffery I.B."/>
            <person name="Cooney J.C."/>
            <person name="Kagawa T.F."/>
            <person name="Liu W."/>
            <person name="Song Y."/>
            <person name="Salvetti E."/>
            <person name="Wrobel A."/>
            <person name="Rasinkangas P."/>
            <person name="Parkhill J."/>
            <person name="Rea M.C."/>
            <person name="O'Sullivan O."/>
            <person name="Ritari J."/>
            <person name="Douillard F.P."/>
            <person name="Paul Ross R."/>
            <person name="Yang R."/>
            <person name="Briner A.E."/>
            <person name="Felis G.E."/>
            <person name="de Vos W.M."/>
            <person name="Barrangou R."/>
            <person name="Klaenhammer T.R."/>
            <person name="Caufield P.W."/>
            <person name="Cui Y."/>
            <person name="Zhang H."/>
            <person name="O'Toole P.W."/>
        </authorList>
    </citation>
    <scope>NUCLEOTIDE SEQUENCE [LARGE SCALE GENOMIC DNA]</scope>
    <source>
        <strain evidence="1 2">DSM 18527</strain>
    </source>
</reference>
<dbReference type="Proteomes" id="UP000051236">
    <property type="component" value="Unassembled WGS sequence"/>
</dbReference>
<dbReference type="PANTHER" id="PTHR43649:SF30">
    <property type="entry name" value="ABC TRANSPORTER SUBSTRATE-BINDING PROTEIN"/>
    <property type="match status" value="1"/>
</dbReference>
<dbReference type="PANTHER" id="PTHR43649">
    <property type="entry name" value="ARABINOSE-BINDING PROTEIN-RELATED"/>
    <property type="match status" value="1"/>
</dbReference>
<proteinExistence type="predicted"/>
<sequence length="439" mass="47676">MVDCERGDLILKITTHFRKTAFLVAFLAALGGLLGVGGASQVQAASKVVNISYWHVNAQTQGGAAVDDLVKNFNKTHPNIQVSAKYNPNMYQGLMQNLQSAQASNKVPDIVQVGWAYTNYFGSNFKYLTPTAAQSKFDKNSHFITKNFTKRTLSFAKDSNGKLVGLPYSLSTPILYYNKTMLDKYGIKASDLATWEGVSGAAKKIKAASGNYGLYIQEPGDTWAQQAVLLSNGAKIIQKGKAAFDSKKGQAAYQLYQDMVVKDKTALHTPWAQGMDAFVNGKVAIAYTTVAQASHVKSSVNFDVQAITSPHFKGQKAVVPVGGSMLAITAQKTAQQKAAWVFEKYMYDNSSLVTWSKGTGYLPPTSSALKDPTFKSYVNDNPMLKPAIAQIDTAVPWTSFPKNGLDAEQTMIDARDKILAGSSVKSTLKAAQEKINEQQ</sequence>
<dbReference type="EMBL" id="AZGA01000057">
    <property type="protein sequence ID" value="KRM33152.1"/>
    <property type="molecule type" value="Genomic_DNA"/>
</dbReference>
<dbReference type="Gene3D" id="3.40.190.10">
    <property type="entry name" value="Periplasmic binding protein-like II"/>
    <property type="match status" value="1"/>
</dbReference>
<protein>
    <submittedName>
        <fullName evidence="1">Family 1 extracellular solute-binding protein</fullName>
    </submittedName>
</protein>
<dbReference type="STRING" id="1423734.FC83_GL003233"/>
<name>A0A0R1XS83_9LACO</name>
<dbReference type="InterPro" id="IPR006059">
    <property type="entry name" value="SBP"/>
</dbReference>
<accession>A0A0R1XS83</accession>
<dbReference type="SUPFAM" id="SSF53850">
    <property type="entry name" value="Periplasmic binding protein-like II"/>
    <property type="match status" value="1"/>
</dbReference>
<evidence type="ECO:0000313" key="1">
    <source>
        <dbReference type="EMBL" id="KRM33152.1"/>
    </source>
</evidence>
<dbReference type="Pfam" id="PF13416">
    <property type="entry name" value="SBP_bac_8"/>
    <property type="match status" value="1"/>
</dbReference>
<dbReference type="AlphaFoldDB" id="A0A0R1XS83"/>